<evidence type="ECO:0000256" key="5">
    <source>
        <dbReference type="SAM" id="MobiDB-lite"/>
    </source>
</evidence>
<comment type="subcellular location">
    <subcellularLocation>
        <location evidence="1">Nucleus</location>
    </subcellularLocation>
</comment>
<dbReference type="PANTHER" id="PTHR22792">
    <property type="entry name" value="LUPUS LA PROTEIN-RELATED"/>
    <property type="match status" value="1"/>
</dbReference>
<dbReference type="FunFam" id="1.10.10.10:FF:000158">
    <property type="entry name" value="La ribonucleoprotein domain family member 7"/>
    <property type="match status" value="1"/>
</dbReference>
<feature type="domain" description="HTH La-type RNA-binding" evidence="6">
    <location>
        <begin position="73"/>
        <end position="164"/>
    </location>
</feature>
<evidence type="ECO:0000256" key="3">
    <source>
        <dbReference type="ARBA" id="ARBA00023242"/>
    </source>
</evidence>
<dbReference type="Pfam" id="PF05383">
    <property type="entry name" value="La"/>
    <property type="match status" value="1"/>
</dbReference>
<dbReference type="Pfam" id="PF12901">
    <property type="entry name" value="SUZ-C"/>
    <property type="match status" value="1"/>
</dbReference>
<dbReference type="SMART" id="SM00715">
    <property type="entry name" value="LA"/>
    <property type="match status" value="1"/>
</dbReference>
<dbReference type="InterPro" id="IPR036388">
    <property type="entry name" value="WH-like_DNA-bd_sf"/>
</dbReference>
<dbReference type="InterPro" id="IPR012677">
    <property type="entry name" value="Nucleotide-bd_a/b_plait_sf"/>
</dbReference>
<dbReference type="eggNOG" id="KOG1855">
    <property type="taxonomic scope" value="Eukaryota"/>
</dbReference>
<dbReference type="STRING" id="126957.T1JNV0"/>
<evidence type="ECO:0000259" key="7">
    <source>
        <dbReference type="PROSITE" id="PS51938"/>
    </source>
</evidence>
<dbReference type="PROSITE" id="PS50961">
    <property type="entry name" value="HTH_LA"/>
    <property type="match status" value="1"/>
</dbReference>
<dbReference type="PRINTS" id="PR00302">
    <property type="entry name" value="LUPUSLA"/>
</dbReference>
<dbReference type="SUPFAM" id="SSF46785">
    <property type="entry name" value="Winged helix' DNA-binding domain"/>
    <property type="match status" value="1"/>
</dbReference>
<evidence type="ECO:0000313" key="8">
    <source>
        <dbReference type="EnsemblMetazoa" id="SMAR015529-PA"/>
    </source>
</evidence>
<dbReference type="PANTHER" id="PTHR22792:SF140">
    <property type="entry name" value="ACHILLES, ISOFORM A"/>
    <property type="match status" value="1"/>
</dbReference>
<dbReference type="Gene3D" id="3.30.70.330">
    <property type="match status" value="1"/>
</dbReference>
<reference evidence="9" key="1">
    <citation type="submission" date="2011-05" db="EMBL/GenBank/DDBJ databases">
        <authorList>
            <person name="Richards S.R."/>
            <person name="Qu J."/>
            <person name="Jiang H."/>
            <person name="Jhangiani S.N."/>
            <person name="Agravi P."/>
            <person name="Goodspeed R."/>
            <person name="Gross S."/>
            <person name="Mandapat C."/>
            <person name="Jackson L."/>
            <person name="Mathew T."/>
            <person name="Pu L."/>
            <person name="Thornton R."/>
            <person name="Saada N."/>
            <person name="Wilczek-Boney K.B."/>
            <person name="Lee S."/>
            <person name="Kovar C."/>
            <person name="Wu Y."/>
            <person name="Scherer S.E."/>
            <person name="Worley K.C."/>
            <person name="Muzny D.M."/>
            <person name="Gibbs R."/>
        </authorList>
    </citation>
    <scope>NUCLEOTIDE SEQUENCE</scope>
    <source>
        <strain evidence="9">Brora</strain>
    </source>
</reference>
<dbReference type="AlphaFoldDB" id="T1JNV0"/>
<dbReference type="Gene3D" id="1.10.10.10">
    <property type="entry name" value="Winged helix-like DNA-binding domain superfamily/Winged helix DNA-binding domain"/>
    <property type="match status" value="1"/>
</dbReference>
<dbReference type="GO" id="GO:0006396">
    <property type="term" value="P:RNA processing"/>
    <property type="evidence" value="ECO:0007669"/>
    <property type="project" value="InterPro"/>
</dbReference>
<dbReference type="GO" id="GO:1990904">
    <property type="term" value="C:ribonucleoprotein complex"/>
    <property type="evidence" value="ECO:0007669"/>
    <property type="project" value="InterPro"/>
</dbReference>
<reference evidence="8" key="2">
    <citation type="submission" date="2015-02" db="UniProtKB">
        <authorList>
            <consortium name="EnsemblMetazoa"/>
        </authorList>
    </citation>
    <scope>IDENTIFICATION</scope>
</reference>
<accession>T1JNV0</accession>
<dbReference type="PhylomeDB" id="T1JNV0"/>
<dbReference type="EnsemblMetazoa" id="SMAR015529-RA">
    <property type="protein sequence ID" value="SMAR015529-PA"/>
    <property type="gene ID" value="SMAR015529"/>
</dbReference>
<feature type="domain" description="SUZ-C" evidence="7">
    <location>
        <begin position="316"/>
        <end position="367"/>
    </location>
</feature>
<protein>
    <submittedName>
        <fullName evidence="8">Uncharacterized protein</fullName>
    </submittedName>
</protein>
<dbReference type="InterPro" id="IPR035979">
    <property type="entry name" value="RBD_domain_sf"/>
</dbReference>
<keyword evidence="3" id="KW-0539">Nucleus</keyword>
<dbReference type="EMBL" id="JH431975">
    <property type="status" value="NOT_ANNOTATED_CDS"/>
    <property type="molecule type" value="Genomic_DNA"/>
</dbReference>
<keyword evidence="9" id="KW-1185">Reference proteome</keyword>
<evidence type="ECO:0000256" key="2">
    <source>
        <dbReference type="ARBA" id="ARBA00022884"/>
    </source>
</evidence>
<sequence length="375" mass="41035">METLEPPTAFGKFNVDAKPFEMYVPTVPVPAPAPVPYIREPTSSESSDSSICELTEKLDVDLDVDEPDNSVFVAPDDDLRDRISKQVEYYFSDINLTKDAFLLKHIKRNKEGYVSIKLISSFKKVKALTRDWKVVAFSVKTSEKLIVNESGTKVGRKDPLPSQDDAVPTRTVIAMNLPLDNPTVENISGLFAKCGGIALTRILRPGTPVPPDIKQYVNKHPGIGTCVCAVIEFASAEAAGKAVTEMGGKNNDWRSMHVVEMVKGTKVVKGVKKESPDSEDGKKDEDRKKKRNKKKSPKSDGVKKDVMASSPPEGGDTGSPWVHRRRMAAKEGLGIARRAEVTKTLIPEGVIRLPKGPDGTNGFHRSEGFPILVIG</sequence>
<feature type="region of interest" description="Disordered" evidence="5">
    <location>
        <begin position="264"/>
        <end position="323"/>
    </location>
</feature>
<dbReference type="OMA" id="THQFAIV"/>
<dbReference type="InterPro" id="IPR006630">
    <property type="entry name" value="La_HTH"/>
</dbReference>
<dbReference type="CDD" id="cd08033">
    <property type="entry name" value="LARP_6"/>
    <property type="match status" value="1"/>
</dbReference>
<dbReference type="InterPro" id="IPR045180">
    <property type="entry name" value="La_dom_prot"/>
</dbReference>
<dbReference type="Proteomes" id="UP000014500">
    <property type="component" value="Unassembled WGS sequence"/>
</dbReference>
<dbReference type="PROSITE" id="PS51938">
    <property type="entry name" value="SUZ_C"/>
    <property type="match status" value="1"/>
</dbReference>
<feature type="compositionally biased region" description="Basic and acidic residues" evidence="5">
    <location>
        <begin position="297"/>
        <end position="306"/>
    </location>
</feature>
<dbReference type="HOGENOM" id="CLU_015330_2_0_1"/>
<evidence type="ECO:0000259" key="6">
    <source>
        <dbReference type="PROSITE" id="PS50961"/>
    </source>
</evidence>
<proteinExistence type="predicted"/>
<dbReference type="GO" id="GO:0003729">
    <property type="term" value="F:mRNA binding"/>
    <property type="evidence" value="ECO:0007669"/>
    <property type="project" value="TreeGrafter"/>
</dbReference>
<keyword evidence="2 4" id="KW-0694">RNA-binding</keyword>
<name>T1JNV0_STRMM</name>
<feature type="compositionally biased region" description="Basic and acidic residues" evidence="5">
    <location>
        <begin position="271"/>
        <end position="287"/>
    </location>
</feature>
<organism evidence="8 9">
    <name type="scientific">Strigamia maritima</name>
    <name type="common">European centipede</name>
    <name type="synonym">Geophilus maritimus</name>
    <dbReference type="NCBI Taxonomy" id="126957"/>
    <lineage>
        <taxon>Eukaryota</taxon>
        <taxon>Metazoa</taxon>
        <taxon>Ecdysozoa</taxon>
        <taxon>Arthropoda</taxon>
        <taxon>Myriapoda</taxon>
        <taxon>Chilopoda</taxon>
        <taxon>Pleurostigmophora</taxon>
        <taxon>Geophilomorpha</taxon>
        <taxon>Linotaeniidae</taxon>
        <taxon>Strigamia</taxon>
    </lineage>
</organism>
<dbReference type="InterPro" id="IPR002344">
    <property type="entry name" value="Lupus_La"/>
</dbReference>
<evidence type="ECO:0000256" key="4">
    <source>
        <dbReference type="PROSITE-ProRule" id="PRU00332"/>
    </source>
</evidence>
<dbReference type="SUPFAM" id="SSF54928">
    <property type="entry name" value="RNA-binding domain, RBD"/>
    <property type="match status" value="1"/>
</dbReference>
<dbReference type="GO" id="GO:0005634">
    <property type="term" value="C:nucleus"/>
    <property type="evidence" value="ECO:0007669"/>
    <property type="project" value="UniProtKB-SubCell"/>
</dbReference>
<dbReference type="InterPro" id="IPR024642">
    <property type="entry name" value="SUZ-C"/>
</dbReference>
<evidence type="ECO:0000256" key="1">
    <source>
        <dbReference type="ARBA" id="ARBA00004123"/>
    </source>
</evidence>
<evidence type="ECO:0000313" key="9">
    <source>
        <dbReference type="Proteomes" id="UP000014500"/>
    </source>
</evidence>
<dbReference type="InterPro" id="IPR036390">
    <property type="entry name" value="WH_DNA-bd_sf"/>
</dbReference>